<dbReference type="GO" id="GO:0030687">
    <property type="term" value="C:preribosome, large subunit precursor"/>
    <property type="evidence" value="ECO:0007669"/>
    <property type="project" value="TreeGrafter"/>
</dbReference>
<keyword evidence="2" id="KW-0067">ATP-binding</keyword>
<evidence type="ECO:0000256" key="1">
    <source>
        <dbReference type="ARBA" id="ARBA00022741"/>
    </source>
</evidence>
<comment type="caution">
    <text evidence="3">The sequence shown here is derived from an EMBL/GenBank/DDBJ whole genome shotgun (WGS) entry which is preliminary data.</text>
</comment>
<accession>A0A8J1TD41</accession>
<dbReference type="GO" id="GO:0000027">
    <property type="term" value="P:ribosomal large subunit assembly"/>
    <property type="evidence" value="ECO:0007669"/>
    <property type="project" value="TreeGrafter"/>
</dbReference>
<dbReference type="AlphaFoldDB" id="A0A8J1TD41"/>
<gene>
    <name evidence="3" type="ORF">OFUS_LOCUS22737</name>
</gene>
<sequence length="104" mass="11675">FTDDMPLYLPSGHFNLSATYLQVGKSFLQRAYCSGGFTPQLQSKPLHVLHHTLDSLEAVMKCIEMNWMTILVSNTTHSSAVPRSDFVTRLGKKVCGYHFVPDTL</sequence>
<dbReference type="GO" id="GO:0005524">
    <property type="term" value="F:ATP binding"/>
    <property type="evidence" value="ECO:0007669"/>
    <property type="project" value="UniProtKB-KW"/>
</dbReference>
<keyword evidence="1" id="KW-0547">Nucleotide-binding</keyword>
<reference evidence="3" key="1">
    <citation type="submission" date="2022-03" db="EMBL/GenBank/DDBJ databases">
        <authorList>
            <person name="Martin C."/>
        </authorList>
    </citation>
    <scope>NUCLEOTIDE SEQUENCE</scope>
</reference>
<protein>
    <submittedName>
        <fullName evidence="3">Uncharacterized protein</fullName>
    </submittedName>
</protein>
<dbReference type="GO" id="GO:0000055">
    <property type="term" value="P:ribosomal large subunit export from nucleus"/>
    <property type="evidence" value="ECO:0007669"/>
    <property type="project" value="TreeGrafter"/>
</dbReference>
<evidence type="ECO:0000256" key="2">
    <source>
        <dbReference type="ARBA" id="ARBA00022840"/>
    </source>
</evidence>
<dbReference type="Proteomes" id="UP000749559">
    <property type="component" value="Unassembled WGS sequence"/>
</dbReference>
<dbReference type="PANTHER" id="PTHR48103">
    <property type="entry name" value="MIDASIN-RELATED"/>
    <property type="match status" value="1"/>
</dbReference>
<dbReference type="GO" id="GO:0005634">
    <property type="term" value="C:nucleus"/>
    <property type="evidence" value="ECO:0007669"/>
    <property type="project" value="TreeGrafter"/>
</dbReference>
<dbReference type="PANTHER" id="PTHR48103:SF2">
    <property type="entry name" value="MIDASIN"/>
    <property type="match status" value="1"/>
</dbReference>
<name>A0A8J1TD41_OWEFU</name>
<evidence type="ECO:0000313" key="3">
    <source>
        <dbReference type="EMBL" id="CAH1798610.1"/>
    </source>
</evidence>
<proteinExistence type="predicted"/>
<dbReference type="OrthoDB" id="6283637at2759"/>
<evidence type="ECO:0000313" key="4">
    <source>
        <dbReference type="Proteomes" id="UP000749559"/>
    </source>
</evidence>
<dbReference type="EMBL" id="CAIIXF020000011">
    <property type="protein sequence ID" value="CAH1798610.1"/>
    <property type="molecule type" value="Genomic_DNA"/>
</dbReference>
<keyword evidence="4" id="KW-1185">Reference proteome</keyword>
<organism evidence="3 4">
    <name type="scientific">Owenia fusiformis</name>
    <name type="common">Polychaete worm</name>
    <dbReference type="NCBI Taxonomy" id="6347"/>
    <lineage>
        <taxon>Eukaryota</taxon>
        <taxon>Metazoa</taxon>
        <taxon>Spiralia</taxon>
        <taxon>Lophotrochozoa</taxon>
        <taxon>Annelida</taxon>
        <taxon>Polychaeta</taxon>
        <taxon>Sedentaria</taxon>
        <taxon>Canalipalpata</taxon>
        <taxon>Sabellida</taxon>
        <taxon>Oweniida</taxon>
        <taxon>Oweniidae</taxon>
        <taxon>Owenia</taxon>
    </lineage>
</organism>
<feature type="non-terminal residue" evidence="3">
    <location>
        <position position="1"/>
    </location>
</feature>